<dbReference type="Pfam" id="PF22882">
    <property type="entry name" value="GT-D-like"/>
    <property type="match status" value="1"/>
</dbReference>
<dbReference type="InterPro" id="IPR049785">
    <property type="entry name" value="GT-D-like_firm"/>
</dbReference>
<evidence type="ECO:0000259" key="2">
    <source>
        <dbReference type="Pfam" id="PF22882"/>
    </source>
</evidence>
<name>E0IFI8_9BACL</name>
<proteinExistence type="predicted"/>
<dbReference type="STRING" id="717606.PaecuDRAFT_4429"/>
<feature type="domain" description="GT-D fold-like" evidence="2">
    <location>
        <begin position="166"/>
        <end position="378"/>
    </location>
</feature>
<feature type="region of interest" description="Disordered" evidence="1">
    <location>
        <begin position="1"/>
        <end position="73"/>
    </location>
</feature>
<dbReference type="eggNOG" id="COG0457">
    <property type="taxonomic scope" value="Bacteria"/>
</dbReference>
<protein>
    <recommendedName>
        <fullName evidence="2">GT-D fold-like domain-containing protein</fullName>
    </recommendedName>
</protein>
<feature type="compositionally biased region" description="Low complexity" evidence="1">
    <location>
        <begin position="17"/>
        <end position="26"/>
    </location>
</feature>
<dbReference type="Proteomes" id="UP000005387">
    <property type="component" value="Unassembled WGS sequence"/>
</dbReference>
<keyword evidence="4" id="KW-1185">Reference proteome</keyword>
<reference evidence="3 4" key="1">
    <citation type="submission" date="2010-07" db="EMBL/GenBank/DDBJ databases">
        <title>The draft genome of Paenibacillus curdlanolyticus YK9.</title>
        <authorList>
            <consortium name="US DOE Joint Genome Institute (JGI-PGF)"/>
            <person name="Lucas S."/>
            <person name="Copeland A."/>
            <person name="Lapidus A."/>
            <person name="Cheng J.-F."/>
            <person name="Bruce D."/>
            <person name="Goodwin L."/>
            <person name="Pitluck S."/>
            <person name="Land M.L."/>
            <person name="Hauser L."/>
            <person name="Chang Y.-J."/>
            <person name="Jeffries C."/>
            <person name="Anderson I.J."/>
            <person name="Johnson E."/>
            <person name="Loganathan U."/>
            <person name="Mulhopadhyay B."/>
            <person name="Kyrpides N."/>
            <person name="Woyke T.J."/>
        </authorList>
    </citation>
    <scope>NUCLEOTIDE SEQUENCE [LARGE SCALE GENOMIC DNA]</scope>
    <source>
        <strain evidence="3 4">YK9</strain>
    </source>
</reference>
<organism evidence="3 4">
    <name type="scientific">Paenibacillus curdlanolyticus YK9</name>
    <dbReference type="NCBI Taxonomy" id="717606"/>
    <lineage>
        <taxon>Bacteria</taxon>
        <taxon>Bacillati</taxon>
        <taxon>Bacillota</taxon>
        <taxon>Bacilli</taxon>
        <taxon>Bacillales</taxon>
        <taxon>Paenibacillaceae</taxon>
        <taxon>Paenibacillus</taxon>
    </lineage>
</organism>
<sequence length="387" mass="41857">MMPLQRVKPVAASQGGSPRIVRSVRSLRSERSPRSQRRPLRAAVPKDNARRKRKAAAAAPARRRRTVRRRTSNGLHAAIRPQLIAVAEQLPSSTDAASPAAVFPLDARPIIGENGVEDPIADAVYEAGEHWLEKAIPANMLLPNIELRDVIAAGVEKLLPAAIPLLDTETVYHELEAAIRDSQPYSVIRIGDGELMALAQDVVYPADFILKEAPFLPYAGVNPPDLSARDLLARAVSSANIVGVPLSRRNYFQPLLYPVLRAHGISVHQLRLTSSTINYSLFQSGLLEPLLRGKRLLLIGNTCPSLANVLHGLGYIVSGIIAPVRGIADIERVMAETRAAQFDLALVAAGIPATVIAWRIAEELGKVALDFGHMADAIVKGQIQLSP</sequence>
<feature type="compositionally biased region" description="Basic residues" evidence="1">
    <location>
        <begin position="49"/>
        <end position="71"/>
    </location>
</feature>
<gene>
    <name evidence="3" type="ORF">PaecuDRAFT_4429</name>
</gene>
<accession>E0IFI8</accession>
<dbReference type="InterPro" id="IPR055171">
    <property type="entry name" value="GT-D-like"/>
</dbReference>
<dbReference type="NCBIfam" id="NF040628">
    <property type="entry name" value="GT-D_rel"/>
    <property type="match status" value="1"/>
</dbReference>
<evidence type="ECO:0000313" key="3">
    <source>
        <dbReference type="EMBL" id="EFM08964.1"/>
    </source>
</evidence>
<evidence type="ECO:0000256" key="1">
    <source>
        <dbReference type="SAM" id="MobiDB-lite"/>
    </source>
</evidence>
<dbReference type="EMBL" id="AEDD01000013">
    <property type="protein sequence ID" value="EFM08964.1"/>
    <property type="molecule type" value="Genomic_DNA"/>
</dbReference>
<evidence type="ECO:0000313" key="4">
    <source>
        <dbReference type="Proteomes" id="UP000005387"/>
    </source>
</evidence>
<dbReference type="AlphaFoldDB" id="E0IFI8"/>